<keyword evidence="4" id="KW-1185">Reference proteome</keyword>
<dbReference type="Proteomes" id="UP001500449">
    <property type="component" value="Unassembled WGS sequence"/>
</dbReference>
<evidence type="ECO:0000313" key="4">
    <source>
        <dbReference type="Proteomes" id="UP001500449"/>
    </source>
</evidence>
<sequence length="839" mass="88849">MYDEMRDASGAVRPLWTGLAGVVDSAGPEGLAARRGATVRLLADDGVAYHPPGAESEQLWELDPLPLILSTDEWGALERGVAQRAELLDRLLVDLYGPRTVITGGVLPVEVVDGHPGYLHAWRRTEGEPATPTIGTAGDLLSRRELFLAAVDLGRSPDGWVVLDDRVQAPSGAGYAMANRRVVARVLSALHRRSRIRRLGPFFEALRAGLRTDEQRVVLLNPGPDSETAYEQALLSSLLGVPLVLGSELTVREGRVWQHTLGRLEPVDVVLRRLDAEWCDPLDLRPDSRLGVPGLVEAARTGAVSVLNGLGSGVAENPGLIPYLPALCRALLGEDLLLPGPPTWWCGDPLALSHVREHAAELVLGPIARGSADGPAGGSGSELRFPVRGGDLTAAQRAELLDRIAAEPHAWTAQREIPLSTAPTITPTGAAARPVVLRTFAVASGSGWEVLDGGLASVSAGPGVRPLEGAATLAKDVWVVGDRPERALPGPATEITAQVPAGGVSPRVAEDLFWLGRYAERAEDTARLLRAVTDRWADFQNTPEPAGADALRALLLATSEITRTQPGFADPDTLPDPPSPGREELRSLLCDRDRPGTLGFAVHRLTRAAQAVRELLPTDTWLVLGRLDTALARIAADPDLDDGAVSGGLNRILEGLLALAGIVTESLVRDAGWRLLDTGRRVERAQHVVALLAATLCAAPRGPADRLVVESVTIVAESVITHRRRHAGRPGVAPTLDLLLADRENPRAVAYQLDRLTDDLAHLPGPVPGSLDATVRRLAEADLPAVAARDAADGTRPGLAALLAGLTADLDRLAVDIGAAHFAPVLGPRPYDPLLPAAS</sequence>
<dbReference type="Pfam" id="PF14403">
    <property type="entry name" value="CP_ATPgrasp_2"/>
    <property type="match status" value="1"/>
</dbReference>
<dbReference type="PANTHER" id="PTHR34595">
    <property type="entry name" value="BLR5612 PROTEIN"/>
    <property type="match status" value="1"/>
</dbReference>
<name>A0ABN2NSI2_9PSEU</name>
<dbReference type="InterPro" id="IPR007296">
    <property type="entry name" value="DUF403"/>
</dbReference>
<dbReference type="Gene3D" id="3.30.1490.270">
    <property type="match status" value="1"/>
</dbReference>
<dbReference type="Gene3D" id="3.40.50.11290">
    <property type="match status" value="1"/>
</dbReference>
<evidence type="ECO:0000259" key="1">
    <source>
        <dbReference type="Pfam" id="PF04168"/>
    </source>
</evidence>
<dbReference type="InterPro" id="IPR025841">
    <property type="entry name" value="CP_ATPgrasp_2"/>
</dbReference>
<accession>A0ABN2NSI2</accession>
<reference evidence="3 4" key="1">
    <citation type="journal article" date="2019" name="Int. J. Syst. Evol. Microbiol.">
        <title>The Global Catalogue of Microorganisms (GCM) 10K type strain sequencing project: providing services to taxonomists for standard genome sequencing and annotation.</title>
        <authorList>
            <consortium name="The Broad Institute Genomics Platform"/>
            <consortium name="The Broad Institute Genome Sequencing Center for Infectious Disease"/>
            <person name="Wu L."/>
            <person name="Ma J."/>
        </authorList>
    </citation>
    <scope>NUCLEOTIDE SEQUENCE [LARGE SCALE GENOMIC DNA]</scope>
    <source>
        <strain evidence="3 4">JCM 16009</strain>
    </source>
</reference>
<proteinExistence type="predicted"/>
<protein>
    <submittedName>
        <fullName evidence="3">Circularly permuted type 2 ATP-grasp protein</fullName>
    </submittedName>
</protein>
<comment type="caution">
    <text evidence="3">The sequence shown here is derived from an EMBL/GenBank/DDBJ whole genome shotgun (WGS) entry which is preliminary data.</text>
</comment>
<gene>
    <name evidence="3" type="ORF">GCM10009836_68400</name>
</gene>
<dbReference type="SUPFAM" id="SSF56059">
    <property type="entry name" value="Glutathione synthetase ATP-binding domain-like"/>
    <property type="match status" value="1"/>
</dbReference>
<organism evidence="3 4">
    <name type="scientific">Pseudonocardia ailaonensis</name>
    <dbReference type="NCBI Taxonomy" id="367279"/>
    <lineage>
        <taxon>Bacteria</taxon>
        <taxon>Bacillati</taxon>
        <taxon>Actinomycetota</taxon>
        <taxon>Actinomycetes</taxon>
        <taxon>Pseudonocardiales</taxon>
        <taxon>Pseudonocardiaceae</taxon>
        <taxon>Pseudonocardia</taxon>
    </lineage>
</organism>
<dbReference type="PANTHER" id="PTHR34595:SF2">
    <property type="entry name" value="BLR2978 PROTEIN"/>
    <property type="match status" value="1"/>
</dbReference>
<dbReference type="EMBL" id="BAAAQK010000028">
    <property type="protein sequence ID" value="GAA1877313.1"/>
    <property type="molecule type" value="Genomic_DNA"/>
</dbReference>
<dbReference type="Pfam" id="PF04168">
    <property type="entry name" value="Alpha-E"/>
    <property type="match status" value="1"/>
</dbReference>
<feature type="domain" description="DUF403" evidence="1">
    <location>
        <begin position="505"/>
        <end position="822"/>
    </location>
</feature>
<dbReference type="InterPro" id="IPR051680">
    <property type="entry name" value="ATP-dep_Glu-Cys_Ligase-2"/>
</dbReference>
<evidence type="ECO:0000313" key="3">
    <source>
        <dbReference type="EMBL" id="GAA1877313.1"/>
    </source>
</evidence>
<feature type="domain" description="Circularly permuted ATP-grasp type 2" evidence="2">
    <location>
        <begin position="66"/>
        <end position="458"/>
    </location>
</feature>
<evidence type="ECO:0000259" key="2">
    <source>
        <dbReference type="Pfam" id="PF14403"/>
    </source>
</evidence>